<evidence type="ECO:0000313" key="6">
    <source>
        <dbReference type="Proteomes" id="UP000613580"/>
    </source>
</evidence>
<evidence type="ECO:0000256" key="3">
    <source>
        <dbReference type="ARBA" id="ARBA00023004"/>
    </source>
</evidence>
<feature type="compositionally biased region" description="Polar residues" evidence="4">
    <location>
        <begin position="39"/>
        <end position="50"/>
    </location>
</feature>
<dbReference type="PANTHER" id="PTHR28657:SF11">
    <property type="entry name" value="INDOLEAMINE 2,3-DIOXYGENASE"/>
    <property type="match status" value="1"/>
</dbReference>
<evidence type="ECO:0000256" key="2">
    <source>
        <dbReference type="ARBA" id="ARBA00022723"/>
    </source>
</evidence>
<comment type="similarity">
    <text evidence="1">Belongs to the indoleamine 2,3-dioxygenase family.</text>
</comment>
<accession>A0A8H6WQ57</accession>
<sequence length="519" mass="56852">MALLFRLVNGAFNASLSGWNYTSSSSSPASSKSDLTVPISDTDSASDAGSENTCVASTAASLADIFADTKSSHDAATALAALILKSGGAWPARPTFVDSWPAALRPYHAAYEVVAPLFPVLVSSTDDEENRARIDAMRARIRVLLAATVDVDAVERALGEAQAREGCWAAYDEIRMHAAMLGFCACVCYLRHVYRWGVSPVVRAAQIETSLRLPPELDRPWAFLQSFLGFTSPGGSLSSCLYFNTTGPTTNYKPFYTAVYGMPALHQRTAEWDARLFIETEERSLPMYRLLASICSSLPGDPPSALTQLKAANAAFQATSTFFFDNMKDANISHAYWLAYLQGYTGWALPASEASESSASEASEEGEETEEGAEVISGVSGGQSLTIRTMDAFLSIRPAPTREEEMLHVPKAQRDWLDALREYDIRAKVAACIERSAANEKEQQVWKDIDAELSRMVQKLRLWRMGHMTRMVPYEGVHRPERVFMTAGRSIPPAGEASDEAGMVKHLKEVLQERLAQTI</sequence>
<proteinExistence type="inferred from homology"/>
<dbReference type="GO" id="GO:0034354">
    <property type="term" value="P:'de novo' NAD+ biosynthetic process from L-tryptophan"/>
    <property type="evidence" value="ECO:0007669"/>
    <property type="project" value="TreeGrafter"/>
</dbReference>
<dbReference type="GO" id="GO:0005737">
    <property type="term" value="C:cytoplasm"/>
    <property type="evidence" value="ECO:0007669"/>
    <property type="project" value="TreeGrafter"/>
</dbReference>
<feature type="region of interest" description="Disordered" evidence="4">
    <location>
        <begin position="23"/>
        <end position="50"/>
    </location>
</feature>
<dbReference type="EMBL" id="JACAZE010000002">
    <property type="protein sequence ID" value="KAF7320484.1"/>
    <property type="molecule type" value="Genomic_DNA"/>
</dbReference>
<dbReference type="GO" id="GO:0046872">
    <property type="term" value="F:metal ion binding"/>
    <property type="evidence" value="ECO:0007669"/>
    <property type="project" value="UniProtKB-KW"/>
</dbReference>
<name>A0A8H6WQ57_MYCCL</name>
<dbReference type="InterPro" id="IPR037217">
    <property type="entry name" value="Trp/Indoleamine_2_3_dOase-like"/>
</dbReference>
<dbReference type="OrthoDB" id="4662583at2759"/>
<reference evidence="5" key="1">
    <citation type="submission" date="2020-05" db="EMBL/GenBank/DDBJ databases">
        <title>Mycena genomes resolve the evolution of fungal bioluminescence.</title>
        <authorList>
            <person name="Tsai I.J."/>
        </authorList>
    </citation>
    <scope>NUCLEOTIDE SEQUENCE</scope>
    <source>
        <strain evidence="5">110903Hualien_Pintung</strain>
    </source>
</reference>
<evidence type="ECO:0008006" key="7">
    <source>
        <dbReference type="Google" id="ProtNLM"/>
    </source>
</evidence>
<dbReference type="SUPFAM" id="SSF140959">
    <property type="entry name" value="Indolic compounds 2,3-dioxygenase-like"/>
    <property type="match status" value="1"/>
</dbReference>
<dbReference type="GO" id="GO:0019441">
    <property type="term" value="P:L-tryptophan catabolic process to kynurenine"/>
    <property type="evidence" value="ECO:0007669"/>
    <property type="project" value="InterPro"/>
</dbReference>
<dbReference type="PANTHER" id="PTHR28657">
    <property type="entry name" value="INDOLEAMINE 2,3-DIOXYGENASE"/>
    <property type="match status" value="1"/>
</dbReference>
<dbReference type="InterPro" id="IPR000898">
    <property type="entry name" value="Indolamine_dOase"/>
</dbReference>
<keyword evidence="2" id="KW-0479">Metal-binding</keyword>
<keyword evidence="3" id="KW-0408">Iron</keyword>
<dbReference type="Gene3D" id="1.20.58.480">
    <property type="match status" value="1"/>
</dbReference>
<evidence type="ECO:0000256" key="1">
    <source>
        <dbReference type="ARBA" id="ARBA00007119"/>
    </source>
</evidence>
<comment type="caution">
    <text evidence="5">The sequence shown here is derived from an EMBL/GenBank/DDBJ whole genome shotgun (WGS) entry which is preliminary data.</text>
</comment>
<dbReference type="GO" id="GO:0020037">
    <property type="term" value="F:heme binding"/>
    <property type="evidence" value="ECO:0007669"/>
    <property type="project" value="InterPro"/>
</dbReference>
<dbReference type="Proteomes" id="UP000613580">
    <property type="component" value="Unassembled WGS sequence"/>
</dbReference>
<gene>
    <name evidence="5" type="ORF">HMN09_00131900</name>
</gene>
<dbReference type="GO" id="GO:0033754">
    <property type="term" value="F:indoleamine 2,3-dioxygenase activity"/>
    <property type="evidence" value="ECO:0007669"/>
    <property type="project" value="TreeGrafter"/>
</dbReference>
<organism evidence="5 6">
    <name type="scientific">Mycena chlorophos</name>
    <name type="common">Agaric fungus</name>
    <name type="synonym">Agaricus chlorophos</name>
    <dbReference type="NCBI Taxonomy" id="658473"/>
    <lineage>
        <taxon>Eukaryota</taxon>
        <taxon>Fungi</taxon>
        <taxon>Dikarya</taxon>
        <taxon>Basidiomycota</taxon>
        <taxon>Agaricomycotina</taxon>
        <taxon>Agaricomycetes</taxon>
        <taxon>Agaricomycetidae</taxon>
        <taxon>Agaricales</taxon>
        <taxon>Marasmiineae</taxon>
        <taxon>Mycenaceae</taxon>
        <taxon>Mycena</taxon>
    </lineage>
</organism>
<feature type="region of interest" description="Disordered" evidence="4">
    <location>
        <begin position="355"/>
        <end position="377"/>
    </location>
</feature>
<feature type="compositionally biased region" description="Low complexity" evidence="4">
    <location>
        <begin position="23"/>
        <end position="33"/>
    </location>
</feature>
<evidence type="ECO:0000256" key="4">
    <source>
        <dbReference type="SAM" id="MobiDB-lite"/>
    </source>
</evidence>
<evidence type="ECO:0000313" key="5">
    <source>
        <dbReference type="EMBL" id="KAF7320484.1"/>
    </source>
</evidence>
<dbReference type="AlphaFoldDB" id="A0A8H6WQ57"/>
<protein>
    <recommendedName>
        <fullName evidence="7">Indoleamine 2,3-dioxygenase</fullName>
    </recommendedName>
</protein>
<feature type="compositionally biased region" description="Acidic residues" evidence="4">
    <location>
        <begin position="362"/>
        <end position="373"/>
    </location>
</feature>
<keyword evidence="6" id="KW-1185">Reference proteome</keyword>